<comment type="caution">
    <text evidence="2">The sequence shown here is derived from an EMBL/GenBank/DDBJ whole genome shotgun (WGS) entry which is preliminary data.</text>
</comment>
<feature type="domain" description="Uroporphyrinogen decarboxylase (URO-D)" evidence="1">
    <location>
        <begin position="32"/>
        <end position="331"/>
    </location>
</feature>
<dbReference type="Pfam" id="PF01208">
    <property type="entry name" value="URO-D"/>
    <property type="match status" value="1"/>
</dbReference>
<dbReference type="PANTHER" id="PTHR47099:SF1">
    <property type="entry name" value="METHYLCOBAMIDE:COM METHYLTRANSFERASE MTBA"/>
    <property type="match status" value="1"/>
</dbReference>
<dbReference type="InterPro" id="IPR038071">
    <property type="entry name" value="UROD/MetE-like_sf"/>
</dbReference>
<dbReference type="GO" id="GO:0006779">
    <property type="term" value="P:porphyrin-containing compound biosynthetic process"/>
    <property type="evidence" value="ECO:0007669"/>
    <property type="project" value="InterPro"/>
</dbReference>
<dbReference type="GO" id="GO:0004853">
    <property type="term" value="F:uroporphyrinogen decarboxylase activity"/>
    <property type="evidence" value="ECO:0007669"/>
    <property type="project" value="InterPro"/>
</dbReference>
<dbReference type="NCBIfam" id="NF004889">
    <property type="entry name" value="PRK06252.1"/>
    <property type="match status" value="1"/>
</dbReference>
<evidence type="ECO:0000259" key="1">
    <source>
        <dbReference type="Pfam" id="PF01208"/>
    </source>
</evidence>
<proteinExistence type="predicted"/>
<dbReference type="Gene3D" id="3.20.20.210">
    <property type="match status" value="1"/>
</dbReference>
<dbReference type="InterPro" id="IPR000257">
    <property type="entry name" value="Uroporphyrinogen_deCOase"/>
</dbReference>
<dbReference type="Proteomes" id="UP000070263">
    <property type="component" value="Unassembled WGS sequence"/>
</dbReference>
<dbReference type="PANTHER" id="PTHR47099">
    <property type="entry name" value="METHYLCOBAMIDE:COM METHYLTRANSFERASE MTBA"/>
    <property type="match status" value="1"/>
</dbReference>
<name>A0A133VM49_9EURY</name>
<dbReference type="InterPro" id="IPR052024">
    <property type="entry name" value="Methanogen_methyltrans"/>
</dbReference>
<evidence type="ECO:0000313" key="3">
    <source>
        <dbReference type="Proteomes" id="UP000070263"/>
    </source>
</evidence>
<protein>
    <recommendedName>
        <fullName evidence="1">Uroporphyrinogen decarboxylase (URO-D) domain-containing protein</fullName>
    </recommendedName>
</protein>
<dbReference type="EMBL" id="LHYE01000007">
    <property type="protein sequence ID" value="KXB07522.1"/>
    <property type="molecule type" value="Genomic_DNA"/>
</dbReference>
<accession>A0A133VM49</accession>
<sequence>MDIDYKQHVLEALEGNEDFPAVTSVTTTKIIDMMEEVNARTPEVETDPETHARLAVSLHEIVGFDSVHPIHDITMNSEVLGCEISEPVADDRFNIETHPETPESILELEVPENFAEKGRFPLFKEYYDATYEKVGGEVAILGIVEGPTTAAGNLLGEEEFMKLFISKPDLTEDILDITTEAVIKGAKALKDFGYDSVEVADPTAAPPMVKPDDFHEKIQPHLKEIGNSLGNHDLLHICGPTDPIVEYMDECNFPALSVEEENTIEKTVEIADSAVCGNVSTTTTLFNGTSKEAYDEAVKALEAGVDIVAPACGIPEDCPKENLIAMVEAWEDFVSKEYSL</sequence>
<reference evidence="2 3" key="1">
    <citation type="journal article" date="2016" name="Sci. Rep.">
        <title>Metabolic traits of an uncultured archaeal lineage -MSBL1- from brine pools of the Red Sea.</title>
        <authorList>
            <person name="Mwirichia R."/>
            <person name="Alam I."/>
            <person name="Rashid M."/>
            <person name="Vinu M."/>
            <person name="Ba-Alawi W."/>
            <person name="Anthony Kamau A."/>
            <person name="Kamanda Ngugi D."/>
            <person name="Goker M."/>
            <person name="Klenk H.P."/>
            <person name="Bajic V."/>
            <person name="Stingl U."/>
        </authorList>
    </citation>
    <scope>NUCLEOTIDE SEQUENCE [LARGE SCALE GENOMIC DNA]</scope>
    <source>
        <strain evidence="2">SCGC-AAA382A20</strain>
    </source>
</reference>
<dbReference type="AlphaFoldDB" id="A0A133VM49"/>
<organism evidence="2 3">
    <name type="scientific">candidate division MSBL1 archaeon SCGC-AAA382A20</name>
    <dbReference type="NCBI Taxonomy" id="1698280"/>
    <lineage>
        <taxon>Archaea</taxon>
        <taxon>Methanobacteriati</taxon>
        <taxon>Methanobacteriota</taxon>
        <taxon>candidate division MSBL1</taxon>
    </lineage>
</organism>
<keyword evidence="3" id="KW-1185">Reference proteome</keyword>
<gene>
    <name evidence="2" type="ORF">AKJ51_01115</name>
</gene>
<evidence type="ECO:0000313" key="2">
    <source>
        <dbReference type="EMBL" id="KXB07522.1"/>
    </source>
</evidence>
<dbReference type="SUPFAM" id="SSF51726">
    <property type="entry name" value="UROD/MetE-like"/>
    <property type="match status" value="1"/>
</dbReference>